<dbReference type="EMBL" id="JAPQKR010000012">
    <property type="protein sequence ID" value="KAJ5204469.1"/>
    <property type="molecule type" value="Genomic_DNA"/>
</dbReference>
<protein>
    <submittedName>
        <fullName evidence="1">Uncharacterized protein</fullName>
    </submittedName>
</protein>
<dbReference type="RefSeq" id="XP_058308948.1">
    <property type="nucleotide sequence ID" value="XM_058452410.1"/>
</dbReference>
<gene>
    <name evidence="1" type="ORF">N7498_005348</name>
</gene>
<reference evidence="1" key="1">
    <citation type="submission" date="2022-12" db="EMBL/GenBank/DDBJ databases">
        <authorList>
            <person name="Petersen C."/>
        </authorList>
    </citation>
    <scope>NUCLEOTIDE SEQUENCE</scope>
    <source>
        <strain evidence="1">IBT 15544</strain>
    </source>
</reference>
<evidence type="ECO:0000313" key="1">
    <source>
        <dbReference type="EMBL" id="KAJ5204469.1"/>
    </source>
</evidence>
<proteinExistence type="predicted"/>
<comment type="caution">
    <text evidence="1">The sequence shown here is derived from an EMBL/GenBank/DDBJ whole genome shotgun (WGS) entry which is preliminary data.</text>
</comment>
<reference evidence="1" key="2">
    <citation type="journal article" date="2023" name="IMA Fungus">
        <title>Comparative genomic study of the Penicillium genus elucidates a diverse pangenome and 15 lateral gene transfer events.</title>
        <authorList>
            <person name="Petersen C."/>
            <person name="Sorensen T."/>
            <person name="Nielsen M.R."/>
            <person name="Sondergaard T.E."/>
            <person name="Sorensen J.L."/>
            <person name="Fitzpatrick D.A."/>
            <person name="Frisvad J.C."/>
            <person name="Nielsen K.L."/>
        </authorList>
    </citation>
    <scope>NUCLEOTIDE SEQUENCE</scope>
    <source>
        <strain evidence="1">IBT 15544</strain>
    </source>
</reference>
<name>A0A9W9T035_9EURO</name>
<dbReference type="AlphaFoldDB" id="A0A9W9T035"/>
<keyword evidence="2" id="KW-1185">Reference proteome</keyword>
<organism evidence="1 2">
    <name type="scientific">Penicillium cinerascens</name>
    <dbReference type="NCBI Taxonomy" id="70096"/>
    <lineage>
        <taxon>Eukaryota</taxon>
        <taxon>Fungi</taxon>
        <taxon>Dikarya</taxon>
        <taxon>Ascomycota</taxon>
        <taxon>Pezizomycotina</taxon>
        <taxon>Eurotiomycetes</taxon>
        <taxon>Eurotiomycetidae</taxon>
        <taxon>Eurotiales</taxon>
        <taxon>Aspergillaceae</taxon>
        <taxon>Penicillium</taxon>
    </lineage>
</organism>
<evidence type="ECO:0000313" key="2">
    <source>
        <dbReference type="Proteomes" id="UP001150904"/>
    </source>
</evidence>
<accession>A0A9W9T035</accession>
<sequence>MLNGWWKPESLETRDPEELEGYELEELVDNGYGPVEGCAVKDIGWMKVAFCDAGLLGFIRMGEQEEWKRLYERPSGICYHISAFYSRR</sequence>
<dbReference type="OrthoDB" id="4424523at2759"/>
<dbReference type="GeneID" id="83179711"/>
<dbReference type="Proteomes" id="UP001150904">
    <property type="component" value="Unassembled WGS sequence"/>
</dbReference>